<reference evidence="1" key="1">
    <citation type="submission" date="2021-06" db="EMBL/GenBank/DDBJ databases">
        <title>50 bacteria genomes isolated from Dapeng, Shenzhen, China.</title>
        <authorList>
            <person name="Zheng W."/>
            <person name="Yu S."/>
            <person name="Huang Y."/>
        </authorList>
    </citation>
    <scope>NUCLEOTIDE SEQUENCE</scope>
    <source>
        <strain evidence="1">DP4N28-2</strain>
    </source>
</reference>
<dbReference type="SUPFAM" id="SSF53187">
    <property type="entry name" value="Zn-dependent exopeptidases"/>
    <property type="match status" value="1"/>
</dbReference>
<dbReference type="EMBL" id="JAHVKP010000001">
    <property type="protein sequence ID" value="MBY6217867.1"/>
    <property type="molecule type" value="Genomic_DNA"/>
</dbReference>
<comment type="caution">
    <text evidence="1">The sequence shown here is derived from an EMBL/GenBank/DDBJ whole genome shotgun (WGS) entry which is preliminary data.</text>
</comment>
<organism evidence="1 2">
    <name type="scientific">Qipengyuania aquimaris</name>
    <dbReference type="NCBI Taxonomy" id="255984"/>
    <lineage>
        <taxon>Bacteria</taxon>
        <taxon>Pseudomonadati</taxon>
        <taxon>Pseudomonadota</taxon>
        <taxon>Alphaproteobacteria</taxon>
        <taxon>Sphingomonadales</taxon>
        <taxon>Erythrobacteraceae</taxon>
        <taxon>Qipengyuania</taxon>
    </lineage>
</organism>
<protein>
    <submittedName>
        <fullName evidence="1">N-formylglutamate amidohydrolase</fullName>
    </submittedName>
</protein>
<sequence length="293" mass="32215">MPNSSFSLSVTDSPAVPVLIAAPHGGRDYSDEILANLRDPNCLTRLEDRHVDGLAHDIAKETSASLLVANTPRAVIDLNRAPDDVDWTMVQGKKTVRMRHSLANRRARSGLGLVPRRLPGLGEIWKRKLERADLDERIETVHRPYHQALGSTLEALRDHWGAALLIDLHSMPPLRRRHPEERTAEFVIGDRFGASCDSRLIASALNHLGGEGRAVAHNRPYSGGYVLDRHGAPLRGIHAMQIEVCRSTYLDARLETPSARHPAIAKLLSGLVCRLAGEVVEIGRGEQLAQAAE</sequence>
<dbReference type="Gene3D" id="3.40.630.40">
    <property type="entry name" value="Zn-dependent exopeptidases"/>
    <property type="match status" value="1"/>
</dbReference>
<evidence type="ECO:0000313" key="2">
    <source>
        <dbReference type="Proteomes" id="UP000824927"/>
    </source>
</evidence>
<name>A0A9Q3XCB2_9SPHN</name>
<gene>
    <name evidence="1" type="ORF">KUV31_05870</name>
</gene>
<evidence type="ECO:0000313" key="1">
    <source>
        <dbReference type="EMBL" id="MBY6217867.1"/>
    </source>
</evidence>
<dbReference type="Proteomes" id="UP000824927">
    <property type="component" value="Unassembled WGS sequence"/>
</dbReference>
<dbReference type="InterPro" id="IPR007709">
    <property type="entry name" value="N-FG_amidohydro"/>
</dbReference>
<accession>A0A9Q3XCB2</accession>
<dbReference type="RefSeq" id="WP_222404860.1">
    <property type="nucleotide sequence ID" value="NZ_JAHVKP010000001.1"/>
</dbReference>
<dbReference type="Pfam" id="PF05013">
    <property type="entry name" value="FGase"/>
    <property type="match status" value="1"/>
</dbReference>
<dbReference type="AlphaFoldDB" id="A0A9Q3XCB2"/>
<proteinExistence type="predicted"/>